<gene>
    <name evidence="4" type="ORF">OSTQU699_LOCUS4064</name>
</gene>
<evidence type="ECO:0008006" key="6">
    <source>
        <dbReference type="Google" id="ProtNLM"/>
    </source>
</evidence>
<feature type="domain" description="FAT" evidence="3">
    <location>
        <begin position="282"/>
        <end position="811"/>
    </location>
</feature>
<dbReference type="PROSITE" id="PS51189">
    <property type="entry name" value="FAT"/>
    <property type="match status" value="1"/>
</dbReference>
<dbReference type="InterPro" id="IPR036940">
    <property type="entry name" value="PI3/4_kinase_cat_sf"/>
</dbReference>
<dbReference type="OrthoDB" id="5570127at2759"/>
<dbReference type="InterPro" id="IPR046805">
    <property type="entry name" value="Tra1_ring"/>
</dbReference>
<dbReference type="CDD" id="cd05163">
    <property type="entry name" value="PIKK_TRRAP"/>
    <property type="match status" value="1"/>
</dbReference>
<sequence length="1425" mass="162188">DANGNIDPSLKPEWEKSFLGLLYRLCTADDVDPELRQEVFANVEQMYLVGLRASDPELRERFFALYRRCTGGTLFARLKYILQTQDWANMANRFWLKQALEFLLATLCEDESITLAPNSAQVVPLPSIATDETEGGDAEDQAAVVGQPSGGVVVTLEGQQDAEVKVEVSLSVSPESKLQGILEDHVAFISAAGQYTVRDLIRPLREYAHVDSLLAYHLWVLVFPIVWATLEKNNQVALAKPVIALLSKEYHQRQASSRPNVVQALLEGISLSQPQPKIPPELIKFLGKTYNAWHIAIPLLESHVVIFPDETRCFDALAELYCLISETDVMYGLLKKRCQSEYTHVSLSLIQYGYWDKASEMLGETIKQAHTMKPEVFSREGLLWADEWVKCERELNHWEELSQYANNTDNVALAADAAWRLQKPDWEAVRECMDQKDQFQDPLKYLILRVYLDLHEGEVGNAHSHLHHAMHQCLSQWWQLPDIGVAPQGQLLQLFQQVVELFESTRALHELNSTRADHSFASLKDILETWRLRTPNTWEPLSHWCDVFMWRHQIYNSIVQAFRSFEQTAPHLYHLGPKDKAWSINHLAHVATKHGSYEVCIEIVNNMYNYNFMDFHEAFYKIVEQAKAYLEMPDDRITGLNMLNTTNLDYFPHQGLQAEIYRLKGEVQQEMPDRIEHANQAYSTAVALNHQLPEAWLSWGAFCDSLYEQRKSTTQLEYAVGCYLQGIRLGSPAARNMLPRCFELLSFDDTDTVAQVFESVELPTWIWLFYIPQLLVGLTRREAKVVKPLLMRIATQHPQALNYYLRVYVLSSREKARTAVSQYMSEKKRVLEQHQSAVAGGVDPASGGAQAQGGTALGGDSMADSSARIISQIEKPPDILAFERGREVLDTLRHKLGSLAGVMETMLHEIAGKFMARPEERLMAVVYALLHRCYKVPTANNAEVPDNLVQELVGVCRACFTEPSARSSSSPVQRDLRESFVRHLNPEADTFPKTLGELTDRLKSWRNMLSSYLDENMPAHLQLYVESKTLQEMNLSGIEMPGQHMKGEEVVPDTTIFLEKIGSEVAIIRRQGSALRRLALYGSDGHVQHFILQTGHLSGQPASSDEHMMQLMRLMNRLLDKSPQCRSRSLGWFAPVIVPVWHQVRLIEEDPSYTTYSEAYEVNCTRYNREPDHPVLHFKKKICNPQGRQIHDPSGQLRLNAFTEICEKVVSENVFSQFMYKSLPTCNHLWVFKRQFTLQMALSSLLSLMLCIGGRVPVKILFAKSSGQVLQVDFCPVFDPQRGVLQRSEPVPFRLTRNLASFFTPFGVEGVFITAMVVAAEAAFRRHSNIRSCLAMFFRDELLAWSSRRTSRSREVALNSDQLRLLVDNNVRGALEQLSHLRPELPGQPEAGPPGLVNRGARELVETAAQPHYLSLMEATWHPWY</sequence>
<dbReference type="EMBL" id="CAJHUC010000875">
    <property type="protein sequence ID" value="CAD7698705.1"/>
    <property type="molecule type" value="Genomic_DNA"/>
</dbReference>
<dbReference type="GO" id="GO:0006281">
    <property type="term" value="P:DNA repair"/>
    <property type="evidence" value="ECO:0007669"/>
    <property type="project" value="TreeGrafter"/>
</dbReference>
<dbReference type="InterPro" id="IPR011009">
    <property type="entry name" value="Kinase-like_dom_sf"/>
</dbReference>
<dbReference type="PANTHER" id="PTHR11139">
    <property type="entry name" value="ATAXIA TELANGIECTASIA MUTATED ATM -RELATED"/>
    <property type="match status" value="1"/>
</dbReference>
<dbReference type="InterPro" id="IPR050517">
    <property type="entry name" value="DDR_Repair_Kinase"/>
</dbReference>
<dbReference type="Proteomes" id="UP000708148">
    <property type="component" value="Unassembled WGS sequence"/>
</dbReference>
<dbReference type="InterPro" id="IPR003151">
    <property type="entry name" value="PIK-rel_kinase_FAT"/>
</dbReference>
<comment type="caution">
    <text evidence="4">The sequence shown here is derived from an EMBL/GenBank/DDBJ whole genome shotgun (WGS) entry which is preliminary data.</text>
</comment>
<protein>
    <recommendedName>
        <fullName evidence="6">Non-specific serine/threonine protein kinase</fullName>
    </recommendedName>
</protein>
<dbReference type="PROSITE" id="PS50290">
    <property type="entry name" value="PI3_4_KINASE_3"/>
    <property type="match status" value="1"/>
</dbReference>
<evidence type="ECO:0000313" key="5">
    <source>
        <dbReference type="Proteomes" id="UP000708148"/>
    </source>
</evidence>
<name>A0A8S1IY31_9CHLO</name>
<dbReference type="InterPro" id="IPR014009">
    <property type="entry name" value="PIK_FAT"/>
</dbReference>
<dbReference type="GO" id="GO:0035267">
    <property type="term" value="C:NuA4 histone acetyltransferase complex"/>
    <property type="evidence" value="ECO:0007669"/>
    <property type="project" value="TreeGrafter"/>
</dbReference>
<dbReference type="Pfam" id="PF00454">
    <property type="entry name" value="PI3_PI4_kinase"/>
    <property type="match status" value="1"/>
</dbReference>
<dbReference type="Pfam" id="PF20206">
    <property type="entry name" value="Tra1_ring"/>
    <property type="match status" value="1"/>
</dbReference>
<proteinExistence type="inferred from homology"/>
<accession>A0A8S1IY31</accession>
<dbReference type="Gene3D" id="1.10.1070.11">
    <property type="entry name" value="Phosphatidylinositol 3-/4-kinase, catalytic domain"/>
    <property type="match status" value="1"/>
</dbReference>
<evidence type="ECO:0000259" key="3">
    <source>
        <dbReference type="PROSITE" id="PS51189"/>
    </source>
</evidence>
<feature type="non-terminal residue" evidence="4">
    <location>
        <position position="1"/>
    </location>
</feature>
<dbReference type="InterPro" id="IPR000403">
    <property type="entry name" value="PI3/4_kinase_cat_dom"/>
</dbReference>
<dbReference type="GO" id="GO:0005634">
    <property type="term" value="C:nucleus"/>
    <property type="evidence" value="ECO:0007669"/>
    <property type="project" value="TreeGrafter"/>
</dbReference>
<evidence type="ECO:0000256" key="1">
    <source>
        <dbReference type="ARBA" id="ARBA00007234"/>
    </source>
</evidence>
<reference evidence="4" key="1">
    <citation type="submission" date="2020-12" db="EMBL/GenBank/DDBJ databases">
        <authorList>
            <person name="Iha C."/>
        </authorList>
    </citation>
    <scope>NUCLEOTIDE SEQUENCE</scope>
</reference>
<dbReference type="SUPFAM" id="SSF56112">
    <property type="entry name" value="Protein kinase-like (PK-like)"/>
    <property type="match status" value="1"/>
</dbReference>
<feature type="domain" description="PI3K/PI4K catalytic" evidence="2">
    <location>
        <begin position="1062"/>
        <end position="1386"/>
    </location>
</feature>
<dbReference type="GO" id="GO:0000124">
    <property type="term" value="C:SAGA complex"/>
    <property type="evidence" value="ECO:0007669"/>
    <property type="project" value="TreeGrafter"/>
</dbReference>
<dbReference type="Pfam" id="PF02259">
    <property type="entry name" value="FAT"/>
    <property type="match status" value="1"/>
</dbReference>
<evidence type="ECO:0000313" key="4">
    <source>
        <dbReference type="EMBL" id="CAD7698705.1"/>
    </source>
</evidence>
<evidence type="ECO:0000259" key="2">
    <source>
        <dbReference type="PROSITE" id="PS50290"/>
    </source>
</evidence>
<dbReference type="SMART" id="SM00146">
    <property type="entry name" value="PI3Kc"/>
    <property type="match status" value="1"/>
</dbReference>
<comment type="similarity">
    <text evidence="1">Belongs to the PI3/PI4-kinase family. TRA1 subfamily.</text>
</comment>
<organism evidence="4 5">
    <name type="scientific">Ostreobium quekettii</name>
    <dbReference type="NCBI Taxonomy" id="121088"/>
    <lineage>
        <taxon>Eukaryota</taxon>
        <taxon>Viridiplantae</taxon>
        <taxon>Chlorophyta</taxon>
        <taxon>core chlorophytes</taxon>
        <taxon>Ulvophyceae</taxon>
        <taxon>TCBD clade</taxon>
        <taxon>Bryopsidales</taxon>
        <taxon>Ostreobineae</taxon>
        <taxon>Ostreobiaceae</taxon>
        <taxon>Ostreobium</taxon>
    </lineage>
</organism>
<dbReference type="PANTHER" id="PTHR11139:SF1">
    <property type="entry name" value="TRANSFORMATION_TRANSCRIPTION DOMAIN-ASSOCIATED PROTEIN"/>
    <property type="match status" value="1"/>
</dbReference>
<keyword evidence="5" id="KW-1185">Reference proteome</keyword>
<dbReference type="GO" id="GO:0006355">
    <property type="term" value="P:regulation of DNA-templated transcription"/>
    <property type="evidence" value="ECO:0007669"/>
    <property type="project" value="TreeGrafter"/>
</dbReference>